<feature type="non-terminal residue" evidence="1">
    <location>
        <position position="1"/>
    </location>
</feature>
<evidence type="ECO:0000313" key="1">
    <source>
        <dbReference type="EMBL" id="PRD40779.1"/>
    </source>
</evidence>
<name>A0A2S9IJT8_9HYPH</name>
<dbReference type="Proteomes" id="UP000239434">
    <property type="component" value="Unassembled WGS sequence"/>
</dbReference>
<sequence>EMSAPAGNTVTGTLIMPFGLALDAGVTFEIDDKPAMQPVRFRTCLPGGCLVNVSFDAVPEQLHPRSPALPFRHLLPGAFALALSFTAGKQRHYAARTASGWAHPSIRCYRKTDVPVYRYGVRLCCPGAPA</sequence>
<organism evidence="1 2">
    <name type="scientific">Phyllobacterium phragmitis</name>
    <dbReference type="NCBI Taxonomy" id="2670329"/>
    <lineage>
        <taxon>Bacteria</taxon>
        <taxon>Pseudomonadati</taxon>
        <taxon>Pseudomonadota</taxon>
        <taxon>Alphaproteobacteria</taxon>
        <taxon>Hyphomicrobiales</taxon>
        <taxon>Phyllobacteriaceae</taxon>
        <taxon>Phyllobacterium</taxon>
    </lineage>
</organism>
<comment type="caution">
    <text evidence="1">The sequence shown here is derived from an EMBL/GenBank/DDBJ whole genome shotgun (WGS) entry which is preliminary data.</text>
</comment>
<gene>
    <name evidence="1" type="ORF">C5748_25185</name>
</gene>
<dbReference type="InterPro" id="IPR010642">
    <property type="entry name" value="Invasion_prot_B"/>
</dbReference>
<dbReference type="Pfam" id="PF06776">
    <property type="entry name" value="IalB"/>
    <property type="match status" value="1"/>
</dbReference>
<dbReference type="EMBL" id="PVBR01000031">
    <property type="protein sequence ID" value="PRD40779.1"/>
    <property type="molecule type" value="Genomic_DNA"/>
</dbReference>
<keyword evidence="2" id="KW-1185">Reference proteome</keyword>
<dbReference type="InterPro" id="IPR038696">
    <property type="entry name" value="IalB_sf"/>
</dbReference>
<accession>A0A2S9IJT8</accession>
<protein>
    <submittedName>
        <fullName evidence="1">Uncharacterized protein</fullName>
    </submittedName>
</protein>
<proteinExistence type="predicted"/>
<dbReference type="AlphaFoldDB" id="A0A2S9IJT8"/>
<evidence type="ECO:0000313" key="2">
    <source>
        <dbReference type="Proteomes" id="UP000239434"/>
    </source>
</evidence>
<reference evidence="1 2" key="1">
    <citation type="submission" date="2018-02" db="EMBL/GenBank/DDBJ databases">
        <title>The draft genome of Phyllobacterium sp. 1N-3.</title>
        <authorList>
            <person name="Liu L."/>
            <person name="Li L."/>
            <person name="Zhang X."/>
            <person name="Wang T."/>
            <person name="Liang L."/>
        </authorList>
    </citation>
    <scope>NUCLEOTIDE SEQUENCE [LARGE SCALE GENOMIC DNA]</scope>
    <source>
        <strain evidence="1 2">1N-3</strain>
    </source>
</reference>
<dbReference type="Gene3D" id="2.60.40.1880">
    <property type="entry name" value="Invasion associated locus B (IalB) protein"/>
    <property type="match status" value="1"/>
</dbReference>